<feature type="domain" description="ABC transporter" evidence="5">
    <location>
        <begin position="326"/>
        <end position="550"/>
    </location>
</feature>
<dbReference type="Gene3D" id="3.40.50.300">
    <property type="entry name" value="P-loop containing nucleotide triphosphate hydrolases"/>
    <property type="match status" value="2"/>
</dbReference>
<dbReference type="InterPro" id="IPR003439">
    <property type="entry name" value="ABC_transporter-like_ATP-bd"/>
</dbReference>
<dbReference type="GO" id="GO:0003677">
    <property type="term" value="F:DNA binding"/>
    <property type="evidence" value="ECO:0007669"/>
    <property type="project" value="InterPro"/>
</dbReference>
<dbReference type="SMART" id="SM00382">
    <property type="entry name" value="AAA"/>
    <property type="match status" value="2"/>
</dbReference>
<feature type="coiled-coil region" evidence="4">
    <location>
        <begin position="250"/>
        <end position="303"/>
    </location>
</feature>
<dbReference type="PANTHER" id="PTHR42855">
    <property type="entry name" value="ABC TRANSPORTER ATP-BINDING SUBUNIT"/>
    <property type="match status" value="1"/>
</dbReference>
<accession>A0A0P6Y5H9</accession>
<dbReference type="InterPro" id="IPR003593">
    <property type="entry name" value="AAA+_ATPase"/>
</dbReference>
<dbReference type="OrthoDB" id="9801441at2"/>
<dbReference type="FunFam" id="3.40.50.300:FF:000309">
    <property type="entry name" value="ABC transporter ATP-binding protein"/>
    <property type="match status" value="1"/>
</dbReference>
<dbReference type="STRING" id="1134406.ADN00_01615"/>
<sequence>MALLTANGLSKAYGPDDIFSDLSFSIPHRARIGMVGANGVGKTTLLRVMIGLEEPSAGSLTRSRGLKMGYLPQEARFETSHSLWQECLTIFDDLITLQRRLHELENAMSDPSQDHDALLAEYGRLQETFELRGGYTYETRIRMTLTGLGFVPGDYHRPMEQFSGGERTRALLARLLLSDPDLLLLDEPTNHLDIAAIEWLESYLRDFPGAVLIVSHDRYFLDQVVNHIWELTPALEVYRGNYSAYLDQREERYQRLLAEYQSQQAFIEKEEEYIRRNIAGQNTRQAQGRRKRLERLLEEAQIAPPTQARSLYLNLAAAARSGDLVLRSENLSIGYADEGRPLFQVPDLLLKRGECAAIIGPNGAGKTTFLKTLLGKLPCYAGEVLMGANLHIGYFAQAHEGLNPEHTLMEEIERAAPHLLPASIRDYLAKFLFTGDDVFKVVKMLSGGERGRLALAVLALQNANLLLLDEPTNHLDLPSQEVLQNVMAEFQGTILLVSHDRYLIDKLATQVWEVDPKEETLHVFNGTYSQYRAARQAETEAQLPEKAVPEKVPVAARPKPTGQRSNNRERERARQMEKLEDEIAGLENRLAEITRLFENAGLTPDQAHQLGAEYQQVQHDMDAKLSRWSTLADETA</sequence>
<protein>
    <recommendedName>
        <fullName evidence="5">ABC transporter domain-containing protein</fullName>
    </recommendedName>
</protein>
<name>A0A0P6Y5H9_9CHLR</name>
<evidence type="ECO:0000256" key="4">
    <source>
        <dbReference type="SAM" id="Coils"/>
    </source>
</evidence>
<dbReference type="InterPro" id="IPR051309">
    <property type="entry name" value="ABCF_ATPase"/>
</dbReference>
<dbReference type="InterPro" id="IPR032524">
    <property type="entry name" value="ABC_tran_C"/>
</dbReference>
<dbReference type="CDD" id="cd03221">
    <property type="entry name" value="ABCF_EF-3"/>
    <property type="match status" value="2"/>
</dbReference>
<feature type="domain" description="ABC transporter" evidence="5">
    <location>
        <begin position="4"/>
        <end position="258"/>
    </location>
</feature>
<evidence type="ECO:0000256" key="1">
    <source>
        <dbReference type="ARBA" id="ARBA00022737"/>
    </source>
</evidence>
<dbReference type="Proteomes" id="UP000050417">
    <property type="component" value="Unassembled WGS sequence"/>
</dbReference>
<dbReference type="RefSeq" id="WP_075061214.1">
    <property type="nucleotide sequence ID" value="NZ_LGCL01000004.1"/>
</dbReference>
<dbReference type="InterPro" id="IPR032781">
    <property type="entry name" value="ABC_tran_Xtn"/>
</dbReference>
<comment type="caution">
    <text evidence="6">The sequence shown here is derived from an EMBL/GenBank/DDBJ whole genome shotgun (WGS) entry which is preliminary data.</text>
</comment>
<dbReference type="GO" id="GO:0016887">
    <property type="term" value="F:ATP hydrolysis activity"/>
    <property type="evidence" value="ECO:0007669"/>
    <property type="project" value="InterPro"/>
</dbReference>
<evidence type="ECO:0000313" key="6">
    <source>
        <dbReference type="EMBL" id="KPL80568.1"/>
    </source>
</evidence>
<keyword evidence="3" id="KW-0067">ATP-binding</keyword>
<dbReference type="InterPro" id="IPR027417">
    <property type="entry name" value="P-loop_NTPase"/>
</dbReference>
<dbReference type="PROSITE" id="PS00211">
    <property type="entry name" value="ABC_TRANSPORTER_1"/>
    <property type="match status" value="1"/>
</dbReference>
<dbReference type="Pfam" id="PF12848">
    <property type="entry name" value="ABC_tran_Xtn"/>
    <property type="match status" value="1"/>
</dbReference>
<dbReference type="Pfam" id="PF00005">
    <property type="entry name" value="ABC_tran"/>
    <property type="match status" value="2"/>
</dbReference>
<dbReference type="PANTHER" id="PTHR42855:SF2">
    <property type="entry name" value="DRUG RESISTANCE ABC TRANSPORTER,ATP-BINDING PROTEIN"/>
    <property type="match status" value="1"/>
</dbReference>
<keyword evidence="2" id="KW-0547">Nucleotide-binding</keyword>
<keyword evidence="7" id="KW-1185">Reference proteome</keyword>
<dbReference type="GO" id="GO:0005524">
    <property type="term" value="F:ATP binding"/>
    <property type="evidence" value="ECO:0007669"/>
    <property type="project" value="UniProtKB-KW"/>
</dbReference>
<dbReference type="InterPro" id="IPR017871">
    <property type="entry name" value="ABC_transporter-like_CS"/>
</dbReference>
<keyword evidence="4" id="KW-0175">Coiled coil</keyword>
<evidence type="ECO:0000313" key="7">
    <source>
        <dbReference type="Proteomes" id="UP000050417"/>
    </source>
</evidence>
<gene>
    <name evidence="6" type="ORF">ADN00_01615</name>
</gene>
<dbReference type="SUPFAM" id="SSF52540">
    <property type="entry name" value="P-loop containing nucleoside triphosphate hydrolases"/>
    <property type="match status" value="2"/>
</dbReference>
<dbReference type="EMBL" id="LGCL01000004">
    <property type="protein sequence ID" value="KPL80568.1"/>
    <property type="molecule type" value="Genomic_DNA"/>
</dbReference>
<dbReference type="FunFam" id="3.40.50.300:FF:000011">
    <property type="entry name" value="Putative ABC transporter ATP-binding component"/>
    <property type="match status" value="1"/>
</dbReference>
<dbReference type="InterPro" id="IPR037118">
    <property type="entry name" value="Val-tRNA_synth_C_sf"/>
</dbReference>
<reference evidence="6 7" key="1">
    <citation type="submission" date="2015-07" db="EMBL/GenBank/DDBJ databases">
        <title>Genome sequence of Ornatilinea apprima DSM 23815.</title>
        <authorList>
            <person name="Hemp J."/>
            <person name="Ward L.M."/>
            <person name="Pace L.A."/>
            <person name="Fischer W.W."/>
        </authorList>
    </citation>
    <scope>NUCLEOTIDE SEQUENCE [LARGE SCALE GENOMIC DNA]</scope>
    <source>
        <strain evidence="6 7">P3M-1</strain>
    </source>
</reference>
<evidence type="ECO:0000259" key="5">
    <source>
        <dbReference type="PROSITE" id="PS50893"/>
    </source>
</evidence>
<dbReference type="PROSITE" id="PS50893">
    <property type="entry name" value="ABC_TRANSPORTER_2"/>
    <property type="match status" value="2"/>
</dbReference>
<dbReference type="Gene3D" id="1.10.287.380">
    <property type="entry name" value="Valyl-tRNA synthetase, C-terminal domain"/>
    <property type="match status" value="1"/>
</dbReference>
<dbReference type="AlphaFoldDB" id="A0A0P6Y5H9"/>
<evidence type="ECO:0000256" key="2">
    <source>
        <dbReference type="ARBA" id="ARBA00022741"/>
    </source>
</evidence>
<dbReference type="Pfam" id="PF16326">
    <property type="entry name" value="ABC_tran_CTD"/>
    <property type="match status" value="1"/>
</dbReference>
<evidence type="ECO:0000256" key="3">
    <source>
        <dbReference type="ARBA" id="ARBA00022840"/>
    </source>
</evidence>
<organism evidence="6 7">
    <name type="scientific">Ornatilinea apprima</name>
    <dbReference type="NCBI Taxonomy" id="1134406"/>
    <lineage>
        <taxon>Bacteria</taxon>
        <taxon>Bacillati</taxon>
        <taxon>Chloroflexota</taxon>
        <taxon>Anaerolineae</taxon>
        <taxon>Anaerolineales</taxon>
        <taxon>Anaerolineaceae</taxon>
        <taxon>Ornatilinea</taxon>
    </lineage>
</organism>
<dbReference type="PATRIC" id="fig|1134406.4.peg.1083"/>
<proteinExistence type="predicted"/>
<keyword evidence="1" id="KW-0677">Repeat</keyword>
<feature type="coiled-coil region" evidence="4">
    <location>
        <begin position="569"/>
        <end position="596"/>
    </location>
</feature>